<evidence type="ECO:0000256" key="5">
    <source>
        <dbReference type="ARBA" id="ARBA00022691"/>
    </source>
</evidence>
<organism evidence="7 8">
    <name type="scientific">Antarctobacter heliothermus</name>
    <dbReference type="NCBI Taxonomy" id="74033"/>
    <lineage>
        <taxon>Bacteria</taxon>
        <taxon>Pseudomonadati</taxon>
        <taxon>Pseudomonadota</taxon>
        <taxon>Alphaproteobacteria</taxon>
        <taxon>Rhodobacterales</taxon>
        <taxon>Roseobacteraceae</taxon>
        <taxon>Antarctobacter</taxon>
    </lineage>
</organism>
<dbReference type="Proteomes" id="UP000203589">
    <property type="component" value="Chromosome"/>
</dbReference>
<comment type="caution">
    <text evidence="6">Lacks conserved residue(s) required for the propagation of feature annotation.</text>
</comment>
<keyword evidence="4 6" id="KW-0808">Transferase</keyword>
<dbReference type="InterPro" id="IPR029063">
    <property type="entry name" value="SAM-dependent_MTases_sf"/>
</dbReference>
<feature type="binding site" evidence="6">
    <location>
        <begin position="124"/>
        <end position="125"/>
    </location>
    <ligand>
        <name>S-adenosyl-L-methionine</name>
        <dbReference type="ChEBI" id="CHEBI:59789"/>
    </ligand>
</feature>
<dbReference type="GO" id="GO:0005829">
    <property type="term" value="C:cytosol"/>
    <property type="evidence" value="ECO:0007669"/>
    <property type="project" value="TreeGrafter"/>
</dbReference>
<comment type="similarity">
    <text evidence="6">Belongs to the methyltransferase superfamily. RNA methyltransferase RsmG family.</text>
</comment>
<proteinExistence type="inferred from homology"/>
<protein>
    <recommendedName>
        <fullName evidence="6">Ribosomal RNA small subunit methyltransferase G</fullName>
        <ecNumber evidence="6">2.1.1.170</ecNumber>
    </recommendedName>
    <alternativeName>
        <fullName evidence="6">16S rRNA 7-methylguanosine methyltransferase</fullName>
        <shortName evidence="6">16S rRNA m7G methyltransferase</shortName>
    </alternativeName>
</protein>
<evidence type="ECO:0000313" key="8">
    <source>
        <dbReference type="Proteomes" id="UP000203589"/>
    </source>
</evidence>
<keyword evidence="2 6" id="KW-0698">rRNA processing</keyword>
<evidence type="ECO:0000256" key="4">
    <source>
        <dbReference type="ARBA" id="ARBA00022679"/>
    </source>
</evidence>
<comment type="function">
    <text evidence="6">Specifically methylates the N7 position of guanine in position 527 of 16S rRNA.</text>
</comment>
<keyword evidence="1 6" id="KW-0963">Cytoplasm</keyword>
<evidence type="ECO:0000256" key="3">
    <source>
        <dbReference type="ARBA" id="ARBA00022603"/>
    </source>
</evidence>
<comment type="subcellular location">
    <subcellularLocation>
        <location evidence="6">Cytoplasm</location>
    </subcellularLocation>
</comment>
<dbReference type="Gene3D" id="3.40.50.150">
    <property type="entry name" value="Vaccinia Virus protein VP39"/>
    <property type="match status" value="1"/>
</dbReference>
<evidence type="ECO:0000256" key="1">
    <source>
        <dbReference type="ARBA" id="ARBA00022490"/>
    </source>
</evidence>
<comment type="catalytic activity">
    <reaction evidence="6">
        <text>guanosine(527) in 16S rRNA + S-adenosyl-L-methionine = N(7)-methylguanosine(527) in 16S rRNA + S-adenosyl-L-homocysteine</text>
        <dbReference type="Rhea" id="RHEA:42732"/>
        <dbReference type="Rhea" id="RHEA-COMP:10209"/>
        <dbReference type="Rhea" id="RHEA-COMP:10210"/>
        <dbReference type="ChEBI" id="CHEBI:57856"/>
        <dbReference type="ChEBI" id="CHEBI:59789"/>
        <dbReference type="ChEBI" id="CHEBI:74269"/>
        <dbReference type="ChEBI" id="CHEBI:74480"/>
        <dbReference type="EC" id="2.1.1.170"/>
    </reaction>
</comment>
<evidence type="ECO:0000256" key="6">
    <source>
        <dbReference type="HAMAP-Rule" id="MF_00074"/>
    </source>
</evidence>
<evidence type="ECO:0000256" key="2">
    <source>
        <dbReference type="ARBA" id="ARBA00022552"/>
    </source>
</evidence>
<gene>
    <name evidence="6 7" type="primary">rsmG</name>
    <name evidence="7" type="ORF">ANTHELSMS3_01028</name>
</gene>
<dbReference type="SUPFAM" id="SSF53335">
    <property type="entry name" value="S-adenosyl-L-methionine-dependent methyltransferases"/>
    <property type="match status" value="1"/>
</dbReference>
<dbReference type="KEGG" id="aht:ANTHELSMS3_01028"/>
<dbReference type="PANTHER" id="PTHR31760">
    <property type="entry name" value="S-ADENOSYL-L-METHIONINE-DEPENDENT METHYLTRANSFERASES SUPERFAMILY PROTEIN"/>
    <property type="match status" value="1"/>
</dbReference>
<dbReference type="EC" id="2.1.1.170" evidence="6"/>
<dbReference type="GO" id="GO:0070043">
    <property type="term" value="F:rRNA (guanine-N7-)-methyltransferase activity"/>
    <property type="evidence" value="ECO:0007669"/>
    <property type="project" value="UniProtKB-UniRule"/>
</dbReference>
<dbReference type="Pfam" id="PF02527">
    <property type="entry name" value="GidB"/>
    <property type="match status" value="1"/>
</dbReference>
<sequence>MITAETLGRSVSRETLERLSLYLALLEKWNPSINLVARSTIREAGQRHFSDSAQIAALDQIPLGPWVDLGSGGGFPGLVVAILKAEDTPDRQITLIESDTRKATFLRTVIRETNLTANVMAMRIEDAPAQNATTLSARALAPLPKLLDLAARHLGPTGTALLMKGENWGKEVKDAQTQWQFSCTPHTSKTNPNAVVLEIGDLVHV</sequence>
<dbReference type="NCBIfam" id="TIGR00138">
    <property type="entry name" value="rsmG_gidB"/>
    <property type="match status" value="1"/>
</dbReference>
<reference evidence="7 8" key="1">
    <citation type="submission" date="2017-07" db="EMBL/GenBank/DDBJ databases">
        <title>Genome Sequence of Antarctobacter heliothermus Strain SMS3 Isolated from a culture of the Diatom Skeletonema marinoi.</title>
        <authorList>
            <person name="Topel M."/>
            <person name="Pinder M.I.M."/>
            <person name="Johansson O.N."/>
            <person name="Kourtchenko O."/>
            <person name="Godhe A."/>
            <person name="Clarke A.K."/>
        </authorList>
    </citation>
    <scope>NUCLEOTIDE SEQUENCE [LARGE SCALE GENOMIC DNA]</scope>
    <source>
        <strain evidence="7 8">SMS3</strain>
    </source>
</reference>
<keyword evidence="5 6" id="KW-0949">S-adenosyl-L-methionine</keyword>
<dbReference type="AlphaFoldDB" id="A0A222E0L2"/>
<dbReference type="EMBL" id="CP022540">
    <property type="protein sequence ID" value="ASP19744.1"/>
    <property type="molecule type" value="Genomic_DNA"/>
</dbReference>
<dbReference type="HAMAP" id="MF_00074">
    <property type="entry name" value="16SrRNA_methyltr_G"/>
    <property type="match status" value="1"/>
</dbReference>
<dbReference type="RefSeq" id="WP_094033939.1">
    <property type="nucleotide sequence ID" value="NZ_CP022540.1"/>
</dbReference>
<dbReference type="InterPro" id="IPR003682">
    <property type="entry name" value="rRNA_ssu_MeTfrase_G"/>
</dbReference>
<keyword evidence="3 6" id="KW-0489">Methyltransferase</keyword>
<dbReference type="PIRSF" id="PIRSF003078">
    <property type="entry name" value="GidB"/>
    <property type="match status" value="1"/>
</dbReference>
<dbReference type="OrthoDB" id="9808773at2"/>
<feature type="binding site" evidence="6">
    <location>
        <position position="70"/>
    </location>
    <ligand>
        <name>S-adenosyl-L-methionine</name>
        <dbReference type="ChEBI" id="CHEBI:59789"/>
    </ligand>
</feature>
<keyword evidence="8" id="KW-1185">Reference proteome</keyword>
<feature type="binding site" evidence="6">
    <location>
        <position position="75"/>
    </location>
    <ligand>
        <name>S-adenosyl-L-methionine</name>
        <dbReference type="ChEBI" id="CHEBI:59789"/>
    </ligand>
</feature>
<evidence type="ECO:0000313" key="7">
    <source>
        <dbReference type="EMBL" id="ASP19744.1"/>
    </source>
</evidence>
<feature type="binding site" evidence="6">
    <location>
        <position position="138"/>
    </location>
    <ligand>
        <name>S-adenosyl-L-methionine</name>
        <dbReference type="ChEBI" id="CHEBI:59789"/>
    </ligand>
</feature>
<accession>A0A222E0L2</accession>
<name>A0A222E0L2_9RHOB</name>
<dbReference type="PANTHER" id="PTHR31760:SF0">
    <property type="entry name" value="S-ADENOSYL-L-METHIONINE-DEPENDENT METHYLTRANSFERASES SUPERFAMILY PROTEIN"/>
    <property type="match status" value="1"/>
</dbReference>